<name>A0A819R4D4_9BILA</name>
<evidence type="ECO:0000313" key="1">
    <source>
        <dbReference type="EMBL" id="CAF4041038.1"/>
    </source>
</evidence>
<dbReference type="Proteomes" id="UP000663881">
    <property type="component" value="Unassembled WGS sequence"/>
</dbReference>
<gene>
    <name evidence="1" type="ORF">OKA104_LOCUS32180</name>
</gene>
<proteinExistence type="predicted"/>
<dbReference type="AlphaFoldDB" id="A0A819R4D4"/>
<protein>
    <submittedName>
        <fullName evidence="1">Uncharacterized protein</fullName>
    </submittedName>
</protein>
<dbReference type="EMBL" id="CAJOAY010003812">
    <property type="protein sequence ID" value="CAF4041038.1"/>
    <property type="molecule type" value="Genomic_DNA"/>
</dbReference>
<reference evidence="1" key="1">
    <citation type="submission" date="2021-02" db="EMBL/GenBank/DDBJ databases">
        <authorList>
            <person name="Nowell W R."/>
        </authorList>
    </citation>
    <scope>NUCLEOTIDE SEQUENCE</scope>
</reference>
<organism evidence="1 2">
    <name type="scientific">Adineta steineri</name>
    <dbReference type="NCBI Taxonomy" id="433720"/>
    <lineage>
        <taxon>Eukaryota</taxon>
        <taxon>Metazoa</taxon>
        <taxon>Spiralia</taxon>
        <taxon>Gnathifera</taxon>
        <taxon>Rotifera</taxon>
        <taxon>Eurotatoria</taxon>
        <taxon>Bdelloidea</taxon>
        <taxon>Adinetida</taxon>
        <taxon>Adinetidae</taxon>
        <taxon>Adineta</taxon>
    </lineage>
</organism>
<accession>A0A819R4D4</accession>
<evidence type="ECO:0000313" key="2">
    <source>
        <dbReference type="Proteomes" id="UP000663881"/>
    </source>
</evidence>
<comment type="caution">
    <text evidence="1">The sequence shown here is derived from an EMBL/GenBank/DDBJ whole genome shotgun (WGS) entry which is preliminary data.</text>
</comment>
<feature type="non-terminal residue" evidence="1">
    <location>
        <position position="38"/>
    </location>
</feature>
<sequence>MSLFCDDGCYPVAHHYSTKRRSSRADGSSFEVASVAAR</sequence>